<evidence type="ECO:0000256" key="10">
    <source>
        <dbReference type="ARBA" id="ARBA00022853"/>
    </source>
</evidence>
<organism evidence="18 19">
    <name type="scientific">Trichuris trichiura</name>
    <name type="common">Whipworm</name>
    <name type="synonym">Trichocephalus trichiurus</name>
    <dbReference type="NCBI Taxonomy" id="36087"/>
    <lineage>
        <taxon>Eukaryota</taxon>
        <taxon>Metazoa</taxon>
        <taxon>Ecdysozoa</taxon>
        <taxon>Nematoda</taxon>
        <taxon>Enoplea</taxon>
        <taxon>Dorylaimia</taxon>
        <taxon>Trichinellida</taxon>
        <taxon>Trichuridae</taxon>
        <taxon>Trichuris</taxon>
    </lineage>
</organism>
<evidence type="ECO:0000256" key="11">
    <source>
        <dbReference type="ARBA" id="ARBA00023054"/>
    </source>
</evidence>
<dbReference type="Proteomes" id="UP000030665">
    <property type="component" value="Unassembled WGS sequence"/>
</dbReference>
<dbReference type="InterPro" id="IPR013083">
    <property type="entry name" value="Znf_RING/FYVE/PHD"/>
</dbReference>
<evidence type="ECO:0000313" key="19">
    <source>
        <dbReference type="Proteomes" id="UP000030665"/>
    </source>
</evidence>
<dbReference type="GO" id="GO:0016567">
    <property type="term" value="P:protein ubiquitination"/>
    <property type="evidence" value="ECO:0007669"/>
    <property type="project" value="UniProtKB-UniRule"/>
</dbReference>
<evidence type="ECO:0000259" key="17">
    <source>
        <dbReference type="PROSITE" id="PS50089"/>
    </source>
</evidence>
<evidence type="ECO:0000256" key="2">
    <source>
        <dbReference type="ARBA" id="ARBA00004123"/>
    </source>
</evidence>
<dbReference type="GO" id="GO:0005634">
    <property type="term" value="C:nucleus"/>
    <property type="evidence" value="ECO:0007669"/>
    <property type="project" value="UniProtKB-SubCell"/>
</dbReference>
<evidence type="ECO:0000256" key="4">
    <source>
        <dbReference type="ARBA" id="ARBA00005555"/>
    </source>
</evidence>
<dbReference type="InterPro" id="IPR017907">
    <property type="entry name" value="Znf_RING_CS"/>
</dbReference>
<dbReference type="GO" id="GO:0061630">
    <property type="term" value="F:ubiquitin protein ligase activity"/>
    <property type="evidence" value="ECO:0007669"/>
    <property type="project" value="UniProtKB-EC"/>
</dbReference>
<dbReference type="GO" id="GO:0008270">
    <property type="term" value="F:zinc ion binding"/>
    <property type="evidence" value="ECO:0007669"/>
    <property type="project" value="UniProtKB-KW"/>
</dbReference>
<feature type="compositionally biased region" description="Basic and acidic residues" evidence="16">
    <location>
        <begin position="541"/>
        <end position="552"/>
    </location>
</feature>
<evidence type="ECO:0000313" key="18">
    <source>
        <dbReference type="EMBL" id="CDW56106.1"/>
    </source>
</evidence>
<evidence type="ECO:0000256" key="7">
    <source>
        <dbReference type="ARBA" id="ARBA00022771"/>
    </source>
</evidence>
<evidence type="ECO:0000256" key="8">
    <source>
        <dbReference type="ARBA" id="ARBA00022786"/>
    </source>
</evidence>
<dbReference type="EC" id="2.3.2.27" evidence="14"/>
<evidence type="ECO:0000256" key="3">
    <source>
        <dbReference type="ARBA" id="ARBA00004906"/>
    </source>
</evidence>
<evidence type="ECO:0000256" key="5">
    <source>
        <dbReference type="ARBA" id="ARBA00022679"/>
    </source>
</evidence>
<keyword evidence="11 14" id="KW-0175">Coiled coil</keyword>
<keyword evidence="8 14" id="KW-0833">Ubl conjugation pathway</keyword>
<evidence type="ECO:0000256" key="14">
    <source>
        <dbReference type="RuleBase" id="RU365038"/>
    </source>
</evidence>
<dbReference type="InterPro" id="IPR018957">
    <property type="entry name" value="Znf_C3HC4_RING-type"/>
</dbReference>
<dbReference type="Pfam" id="PF00097">
    <property type="entry name" value="zf-C3HC4"/>
    <property type="match status" value="1"/>
</dbReference>
<dbReference type="PANTHER" id="PTHR23163:SF0">
    <property type="entry name" value="E3 UBIQUITIN-PROTEIN LIGASE BRE1"/>
    <property type="match status" value="1"/>
</dbReference>
<dbReference type="UniPathway" id="UPA00143"/>
<keyword evidence="6 14" id="KW-0479">Metal-binding</keyword>
<comment type="pathway">
    <text evidence="3 14">Protein modification; protein ubiquitination.</text>
</comment>
<feature type="compositionally biased region" description="Polar residues" evidence="16">
    <location>
        <begin position="296"/>
        <end position="312"/>
    </location>
</feature>
<sequence>MSKRSPIGAGIDLDSICDYRRTAPKRSKIFTHESEKFPTCSSVGELEMHTLEAQNKKLVDRLAQRVNLEEHLRKRIEDLEMRQKQDDALLCAVNRYWNQLDQDIQLLLQRLPADKATSSNNKREGSPESAETFLNNASQLDSKEFETLLARRVQESHNWGVQLIERFDQLTKGNERIQELLNMYLEASTACNGQTNEGDNSKLCDMLEMKNYFNEYQRLQRVLSALELEHRNASIHNTELRDQLSLLETEVNEMRSRTEDAEYKVEQAICREQKFKIRIGDLMERLRQYEERADGQGSSLTATTSQNGPTSSVVDASLALDSQFDKQWTNDYEQSDLAQARRNELCSLSKQLHACQELIDKLRFEANHPTEDAVKETPLFRSTMWIFHLLYVELNRFAEFHKLAKREVGSLSKLHLEWLNTATEVSIKDEETFRNAISFANSSWRSLVDDLFEQLRRHEAQGKHGIDASAENNSNVLSMCLEEGLRRQLGQLRGEARRWRMKFDEANSMVQALQEKLEYEQIRLKDCVLIPFTNGCHEKDEEQVSDDCKEPGEIEESDVEDDDMKSKEPLIRICALKKRLLRSRRVCRDLEVSLEALKTANDKNEAAEKLKRLIVENRRLKCYIRTTCKQRFSDMVPELQRLNKIQMEDIARLKRSVEESKKEEQCVVTEAECTGQAYEQALEQNTILLNQIAQKDALITTQIMESRIKYFQVGRTAIEIRALQSETADLKAQVEVLDNLSKTHKDAEKLREQQLQLLFQNYKSLQKENKLREEQIMMNQWTINEVARHSFALKCKLENLELQLQEAQMALQSKKDAIENEQQTRRALQEEVFTLRRKLEKVKKMSRLGPRDEVLNEENRHLKELLTCPSCKVNRKDTTLLKCFHVFCSKCVKSRYDTRQRKCPKCTQAFGLNDIKRIFI</sequence>
<accession>A0A077Z7C7</accession>
<dbReference type="PROSITE" id="PS50089">
    <property type="entry name" value="ZF_RING_2"/>
    <property type="match status" value="1"/>
</dbReference>
<feature type="coiled-coil region" evidence="15">
    <location>
        <begin position="720"/>
        <end position="845"/>
    </location>
</feature>
<evidence type="ECO:0000256" key="13">
    <source>
        <dbReference type="PROSITE-ProRule" id="PRU00175"/>
    </source>
</evidence>
<comment type="catalytic activity">
    <reaction evidence="1 14">
        <text>S-ubiquitinyl-[E2 ubiquitin-conjugating enzyme]-L-cysteine + [acceptor protein]-L-lysine = [E2 ubiquitin-conjugating enzyme]-L-cysteine + N(6)-ubiquitinyl-[acceptor protein]-L-lysine.</text>
        <dbReference type="EC" id="2.3.2.27"/>
    </reaction>
</comment>
<keyword evidence="19" id="KW-1185">Reference proteome</keyword>
<evidence type="ECO:0000256" key="1">
    <source>
        <dbReference type="ARBA" id="ARBA00000900"/>
    </source>
</evidence>
<dbReference type="GO" id="GO:0006325">
    <property type="term" value="P:chromatin organization"/>
    <property type="evidence" value="ECO:0007669"/>
    <property type="project" value="UniProtKB-KW"/>
</dbReference>
<feature type="domain" description="RING-type" evidence="17">
    <location>
        <begin position="868"/>
        <end position="907"/>
    </location>
</feature>
<evidence type="ECO:0000256" key="6">
    <source>
        <dbReference type="ARBA" id="ARBA00022723"/>
    </source>
</evidence>
<dbReference type="InterPro" id="IPR001841">
    <property type="entry name" value="Znf_RING"/>
</dbReference>
<evidence type="ECO:0000256" key="12">
    <source>
        <dbReference type="ARBA" id="ARBA00023242"/>
    </source>
</evidence>
<dbReference type="InterPro" id="IPR058643">
    <property type="entry name" value="BRE1-like_CC"/>
</dbReference>
<dbReference type="GO" id="GO:0033503">
    <property type="term" value="C:HULC complex"/>
    <property type="evidence" value="ECO:0007669"/>
    <property type="project" value="TreeGrafter"/>
</dbReference>
<dbReference type="PANTHER" id="PTHR23163">
    <property type="entry name" value="RING FINGER PROTEIN-RELATED"/>
    <property type="match status" value="1"/>
</dbReference>
<protein>
    <recommendedName>
        <fullName evidence="14">E3 ubiquitin protein ligase</fullName>
        <ecNumber evidence="14">2.3.2.27</ecNumber>
    </recommendedName>
</protein>
<keyword evidence="10 14" id="KW-0156">Chromatin regulator</keyword>
<dbReference type="SMART" id="SM00184">
    <property type="entry name" value="RING"/>
    <property type="match status" value="1"/>
</dbReference>
<gene>
    <name evidence="18" type="ORF">TTRE_0000438101</name>
</gene>
<evidence type="ECO:0000256" key="16">
    <source>
        <dbReference type="SAM" id="MobiDB-lite"/>
    </source>
</evidence>
<feature type="region of interest" description="Disordered" evidence="16">
    <location>
        <begin position="290"/>
        <end position="312"/>
    </location>
</feature>
<comment type="similarity">
    <text evidence="4 14">Belongs to the BRE1 family.</text>
</comment>
<evidence type="ECO:0000256" key="9">
    <source>
        <dbReference type="ARBA" id="ARBA00022833"/>
    </source>
</evidence>
<evidence type="ECO:0000256" key="15">
    <source>
        <dbReference type="SAM" id="Coils"/>
    </source>
</evidence>
<dbReference type="STRING" id="36087.A0A077Z7C7"/>
<dbReference type="OrthoDB" id="10266039at2759"/>
<feature type="region of interest" description="Disordered" evidence="16">
    <location>
        <begin position="541"/>
        <end position="561"/>
    </location>
</feature>
<dbReference type="PROSITE" id="PS00518">
    <property type="entry name" value="ZF_RING_1"/>
    <property type="match status" value="1"/>
</dbReference>
<dbReference type="AlphaFoldDB" id="A0A077Z7C7"/>
<dbReference type="SUPFAM" id="SSF57850">
    <property type="entry name" value="RING/U-box"/>
    <property type="match status" value="1"/>
</dbReference>
<comment type="subcellular location">
    <subcellularLocation>
        <location evidence="2 14">Nucleus</location>
    </subcellularLocation>
</comment>
<proteinExistence type="inferred from homology"/>
<dbReference type="EMBL" id="HG806008">
    <property type="protein sequence ID" value="CDW56106.1"/>
    <property type="molecule type" value="Genomic_DNA"/>
</dbReference>
<keyword evidence="7 13" id="KW-0863">Zinc-finger</keyword>
<dbReference type="Gene3D" id="3.30.40.10">
    <property type="entry name" value="Zinc/RING finger domain, C3HC4 (zinc finger)"/>
    <property type="match status" value="1"/>
</dbReference>
<reference evidence="18" key="1">
    <citation type="submission" date="2014-01" db="EMBL/GenBank/DDBJ databases">
        <authorList>
            <person name="Aslett M."/>
        </authorList>
    </citation>
    <scope>NUCLEOTIDE SEQUENCE</scope>
</reference>
<keyword evidence="9 14" id="KW-0862">Zinc</keyword>
<name>A0A077Z7C7_TRITR</name>
<keyword evidence="12 14" id="KW-0539">Nucleus</keyword>
<reference evidence="18" key="2">
    <citation type="submission" date="2014-03" db="EMBL/GenBank/DDBJ databases">
        <title>The whipworm genome and dual-species transcriptomics of an intimate host-pathogen interaction.</title>
        <authorList>
            <person name="Foth B.J."/>
            <person name="Tsai I.J."/>
            <person name="Reid A.J."/>
            <person name="Bancroft A.J."/>
            <person name="Nichol S."/>
            <person name="Tracey A."/>
            <person name="Holroyd N."/>
            <person name="Cotton J.A."/>
            <person name="Stanley E.J."/>
            <person name="Zarowiecki M."/>
            <person name="Liu J.Z."/>
            <person name="Huckvale T."/>
            <person name="Cooper P.J."/>
            <person name="Grencis R.K."/>
            <person name="Berriman M."/>
        </authorList>
    </citation>
    <scope>NUCLEOTIDE SEQUENCE [LARGE SCALE GENOMIC DNA]</scope>
</reference>
<dbReference type="InterPro" id="IPR013956">
    <property type="entry name" value="E3_ubiquit_lig_Bre1"/>
</dbReference>
<keyword evidence="5 14" id="KW-0808">Transferase</keyword>
<dbReference type="Pfam" id="PF26095">
    <property type="entry name" value="CC_Bre1"/>
    <property type="match status" value="1"/>
</dbReference>